<dbReference type="Pfam" id="PF23723">
    <property type="entry name" value="TPR_EDRF1"/>
    <property type="match status" value="1"/>
</dbReference>
<accession>A0AA38MN49</accession>
<feature type="domain" description="EDRF1 N-terminal" evidence="3">
    <location>
        <begin position="13"/>
        <end position="187"/>
    </location>
</feature>
<evidence type="ECO:0000313" key="5">
    <source>
        <dbReference type="Proteomes" id="UP001168821"/>
    </source>
</evidence>
<dbReference type="Gene3D" id="1.25.40.10">
    <property type="entry name" value="Tetratricopeptide repeat domain"/>
    <property type="match status" value="1"/>
</dbReference>
<feature type="domain" description="EDRF1 N-terminal" evidence="3">
    <location>
        <begin position="220"/>
        <end position="461"/>
    </location>
</feature>
<organism evidence="4 5">
    <name type="scientific">Zophobas morio</name>
    <dbReference type="NCBI Taxonomy" id="2755281"/>
    <lineage>
        <taxon>Eukaryota</taxon>
        <taxon>Metazoa</taxon>
        <taxon>Ecdysozoa</taxon>
        <taxon>Arthropoda</taxon>
        <taxon>Hexapoda</taxon>
        <taxon>Insecta</taxon>
        <taxon>Pterygota</taxon>
        <taxon>Neoptera</taxon>
        <taxon>Endopterygota</taxon>
        <taxon>Coleoptera</taxon>
        <taxon>Polyphaga</taxon>
        <taxon>Cucujiformia</taxon>
        <taxon>Tenebrionidae</taxon>
        <taxon>Zophobas</taxon>
    </lineage>
</organism>
<sequence length="1116" mass="127894">MEDDENDPTENEEVKSTAVVKYSVPNPAKYLKLKCNTDLNLPPSNWLSSSADSYGLQHVLYHRKGFSSFRMAHMFPDCVGEVDVVSDAENIKNLLKLPYSKAHISMLVHRVENTLLLDDFDIYKHLLKTSETEWKWLKEFLYDAVNHETVASDKNLYTKSRRREALQKKSLVSKFLYHSLVEGDVKDSPFEAQGTLPIPLHGPPLPEAVSATPDPSPFDHNYNRNVVWTFEDIEMLIGTDLPIFGGGTHPCISLRLRDVSKPINVLTGIDYWLDNLMSNVPEVVMCYHLKGIVQKYELIKTEDLPRLDNSKFSPKLIRDVAQSILSFLKSNATKAGHTYWLFKGKNEDVVKLYDLTSLCSEKEDVKNPFTIPVGMLLYRVARNMKHTSDRQPGTIRMLLKNSIKLLPEGEYPEIVTSSHYMLSDLYVPAGTNPESPGLEQMEVDDESMMYDDDEDLLDSDKDPGMKVLVLDPNGCVQKFKNHYRSPPPINGTVEERCLQALQHVALGLKCLKHFQQTKETSKQQEEEVLFAKPFEPIPMPYGTLNETNDAQKKKKNKEKKKKEKIGDKTDSALLLKNSNEAQTWQNQQSSNISWKDHLKTLLYEKAVLVYATLSEQHFVSGCYGNSLRTIGLLARCQLIMNKLLYNYHGLEENCLLGRAGDCCIMMVQHWDKVDPYRQQFQANTEEDLKMLGHLEKDEQSYNVSIGESNMKVVFIYDIRTIEQMLLKGVECYDEALKSCENESILRRLGNSLNEVASFYLNKAKSASDVTEEMCNKAEAYLIKGLNVFEKVKDDANIALLYTNMGHLHRLLAHANTPQNRGELSQKEKLHYNKAFINYKKALQVLGERKHCPGIWDAVRWELSTAFFNMGTIMHENPPSNITKTEAERQVIEVLQKALQYCDFDEANPKFPLYQYRAAMIHYRIGCLYHSHIWMSGNDSANRKNVIQLAKINYEKASKYYLLSLDVISYFTSQMQRVALSEYLADTANALNVKIKHLQYCLDIFIEINDMMRLIDEKKVDVPEGEDEENETKGFKTCLSLLNLIKQRLQHVLKILVKLCLTKPSPSKDCPRLAEIYKYCYMLSLSLQDGVKCDELMNKLHLVITQIGDKVAEKKLD</sequence>
<comment type="caution">
    <text evidence="4">The sequence shown here is derived from an EMBL/GenBank/DDBJ whole genome shotgun (WGS) entry which is preliminary data.</text>
</comment>
<name>A0AA38MN49_9CUCU</name>
<evidence type="ECO:0000313" key="4">
    <source>
        <dbReference type="EMBL" id="KAJ3664430.1"/>
    </source>
</evidence>
<protein>
    <recommendedName>
        <fullName evidence="6">Erythroid differentiation-related factor 1</fullName>
    </recommendedName>
</protein>
<dbReference type="GO" id="GO:0045893">
    <property type="term" value="P:positive regulation of DNA-templated transcription"/>
    <property type="evidence" value="ECO:0007669"/>
    <property type="project" value="TreeGrafter"/>
</dbReference>
<gene>
    <name evidence="4" type="ORF">Zmor_008602</name>
</gene>
<dbReference type="Proteomes" id="UP001168821">
    <property type="component" value="Unassembled WGS sequence"/>
</dbReference>
<dbReference type="Pfam" id="PF23788">
    <property type="entry name" value="EDRF1_N"/>
    <property type="match status" value="2"/>
</dbReference>
<keyword evidence="5" id="KW-1185">Reference proteome</keyword>
<dbReference type="AlphaFoldDB" id="A0AA38MN49"/>
<dbReference type="SUPFAM" id="SSF48452">
    <property type="entry name" value="TPR-like"/>
    <property type="match status" value="1"/>
</dbReference>
<dbReference type="EMBL" id="JALNTZ010000002">
    <property type="protein sequence ID" value="KAJ3664430.1"/>
    <property type="molecule type" value="Genomic_DNA"/>
</dbReference>
<dbReference type="InterPro" id="IPR056583">
    <property type="entry name" value="EDRF1_TPR"/>
</dbReference>
<dbReference type="InterPro" id="IPR011990">
    <property type="entry name" value="TPR-like_helical_dom_sf"/>
</dbReference>
<evidence type="ECO:0008006" key="6">
    <source>
        <dbReference type="Google" id="ProtNLM"/>
    </source>
</evidence>
<dbReference type="InterPro" id="IPR056582">
    <property type="entry name" value="EDRF1_N"/>
</dbReference>
<evidence type="ECO:0000256" key="1">
    <source>
        <dbReference type="SAM" id="MobiDB-lite"/>
    </source>
</evidence>
<dbReference type="PANTHER" id="PTHR15000:SF1">
    <property type="entry name" value="ERYTHROID DIFFERENTIATION-RELATED FACTOR 1"/>
    <property type="match status" value="1"/>
</dbReference>
<dbReference type="PANTHER" id="PTHR15000">
    <property type="entry name" value="ERYTHROID DIFFERENTIATION-RELATED FACTOR 1"/>
    <property type="match status" value="1"/>
</dbReference>
<feature type="compositionally biased region" description="Basic residues" evidence="1">
    <location>
        <begin position="552"/>
        <end position="563"/>
    </location>
</feature>
<reference evidence="4" key="1">
    <citation type="journal article" date="2023" name="G3 (Bethesda)">
        <title>Whole genome assemblies of Zophobas morio and Tenebrio molitor.</title>
        <authorList>
            <person name="Kaur S."/>
            <person name="Stinson S.A."/>
            <person name="diCenzo G.C."/>
        </authorList>
    </citation>
    <scope>NUCLEOTIDE SEQUENCE</scope>
    <source>
        <strain evidence="4">QUZm001</strain>
    </source>
</reference>
<feature type="domain" description="EDRF1 TPR repeats region" evidence="2">
    <location>
        <begin position="744"/>
        <end position="1105"/>
    </location>
</feature>
<proteinExistence type="predicted"/>
<evidence type="ECO:0000259" key="3">
    <source>
        <dbReference type="Pfam" id="PF23788"/>
    </source>
</evidence>
<feature type="region of interest" description="Disordered" evidence="1">
    <location>
        <begin position="539"/>
        <end position="566"/>
    </location>
</feature>
<evidence type="ECO:0000259" key="2">
    <source>
        <dbReference type="Pfam" id="PF23723"/>
    </source>
</evidence>